<accession>A0ABT2K1E5</accession>
<reference evidence="2 3" key="1">
    <citation type="submission" date="2021-10" db="EMBL/GenBank/DDBJ databases">
        <title>Streptomyces gossypii sp. nov., isolated from soil collected from cotton field.</title>
        <authorList>
            <person name="Ge X."/>
            <person name="Chen X."/>
            <person name="Liu W."/>
        </authorList>
    </citation>
    <scope>NUCLEOTIDE SEQUENCE [LARGE SCALE GENOMIC DNA]</scope>
    <source>
        <strain evidence="2 3">N2-109</strain>
    </source>
</reference>
<feature type="compositionally biased region" description="Pro residues" evidence="1">
    <location>
        <begin position="523"/>
        <end position="532"/>
    </location>
</feature>
<feature type="compositionally biased region" description="Polar residues" evidence="1">
    <location>
        <begin position="241"/>
        <end position="253"/>
    </location>
</feature>
<organism evidence="2 3">
    <name type="scientific">Streptomyces gossypii</name>
    <dbReference type="NCBI Taxonomy" id="2883101"/>
    <lineage>
        <taxon>Bacteria</taxon>
        <taxon>Bacillati</taxon>
        <taxon>Actinomycetota</taxon>
        <taxon>Actinomycetes</taxon>
        <taxon>Kitasatosporales</taxon>
        <taxon>Streptomycetaceae</taxon>
        <taxon>Streptomyces</taxon>
    </lineage>
</organism>
<dbReference type="Proteomes" id="UP001156389">
    <property type="component" value="Unassembled WGS sequence"/>
</dbReference>
<feature type="compositionally biased region" description="Pro residues" evidence="1">
    <location>
        <begin position="433"/>
        <end position="448"/>
    </location>
</feature>
<name>A0ABT2K1E5_9ACTN</name>
<feature type="compositionally biased region" description="Low complexity" evidence="1">
    <location>
        <begin position="279"/>
        <end position="296"/>
    </location>
</feature>
<proteinExistence type="predicted"/>
<evidence type="ECO:0000313" key="3">
    <source>
        <dbReference type="Proteomes" id="UP001156389"/>
    </source>
</evidence>
<feature type="compositionally biased region" description="Low complexity" evidence="1">
    <location>
        <begin position="556"/>
        <end position="568"/>
    </location>
</feature>
<sequence length="613" mass="61497">MGLRSWLRGGGDRHASAGPAETPARSEASEPAPGPAWRELPPLQRTVGGAGLVSDPDGFRGSLGTWHDVSFHAPLGHLVSPDAPSGLGHGLTRAEGPAVSRETVAEAPAGIGGGGAARTEFAVVPLQREAADGPTLLAAARPPGSPVRPLTPSQILASEPAATAAEVAPKAAEASAALTAPEVEAEAEAEPEAARREDAGPTTAEGPLSPPVQRSLAEPLLPPSPPPRGFGLGVPLESLPPTAQRSGAASTGQRPEFAVSPPAQAPAPQPEPQPPTSPVAPSAASGAESPPESGGNPPHPASEMPHPVQPLLGGDSPTVARTGAYEEAATPVPLSHPVAGGPHVLHAPVPLQRAAPDGAPVRGSEAPPDADPAPYPVAPLLAQRSLPLFSGTPLNRSPEPPGADSGPASLPSAVREESVVPLRWTEDSSSAAPPHPTSRPSPTAPAAPPVQRSVTSRAVPRPTAARPVVAGTGSAGSRGPVSVDAGAVAVAAGVAQRAADGSVVFRRPTVQRDDDGTGEVPDSEPPYDPPPEPGEEPGLEGEPDANAEVHPESESDAGTPSGTATGAGDSEGGGAPAVTDELVRALFAPLSRLLRAELRLERERSGFLIDTRH</sequence>
<comment type="caution">
    <text evidence="2">The sequence shown here is derived from an EMBL/GenBank/DDBJ whole genome shotgun (WGS) entry which is preliminary data.</text>
</comment>
<dbReference type="EMBL" id="JAJAGO010000017">
    <property type="protein sequence ID" value="MCT2593926.1"/>
    <property type="molecule type" value="Genomic_DNA"/>
</dbReference>
<dbReference type="RefSeq" id="WP_260221233.1">
    <property type="nucleotide sequence ID" value="NZ_JAJAGO010000017.1"/>
</dbReference>
<protein>
    <submittedName>
        <fullName evidence="2">Uncharacterized protein</fullName>
    </submittedName>
</protein>
<feature type="region of interest" description="Disordered" evidence="1">
    <location>
        <begin position="494"/>
        <end position="576"/>
    </location>
</feature>
<gene>
    <name evidence="2" type="ORF">LHJ74_29145</name>
</gene>
<feature type="compositionally biased region" description="Pro residues" evidence="1">
    <location>
        <begin position="263"/>
        <end position="278"/>
    </location>
</feature>
<evidence type="ECO:0000313" key="2">
    <source>
        <dbReference type="EMBL" id="MCT2593926.1"/>
    </source>
</evidence>
<feature type="region of interest" description="Disordered" evidence="1">
    <location>
        <begin position="136"/>
        <end position="481"/>
    </location>
</feature>
<keyword evidence="3" id="KW-1185">Reference proteome</keyword>
<evidence type="ECO:0000256" key="1">
    <source>
        <dbReference type="SAM" id="MobiDB-lite"/>
    </source>
</evidence>
<feature type="compositionally biased region" description="Acidic residues" evidence="1">
    <location>
        <begin position="533"/>
        <end position="545"/>
    </location>
</feature>
<feature type="compositionally biased region" description="Low complexity" evidence="1">
    <location>
        <begin position="156"/>
        <end position="182"/>
    </location>
</feature>
<feature type="region of interest" description="Disordered" evidence="1">
    <location>
        <begin position="1"/>
        <end position="61"/>
    </location>
</feature>